<evidence type="ECO:0000256" key="2">
    <source>
        <dbReference type="SAM" id="Phobius"/>
    </source>
</evidence>
<organism evidence="3 4">
    <name type="scientific">Rhizoctonia solani</name>
    <dbReference type="NCBI Taxonomy" id="456999"/>
    <lineage>
        <taxon>Eukaryota</taxon>
        <taxon>Fungi</taxon>
        <taxon>Dikarya</taxon>
        <taxon>Basidiomycota</taxon>
        <taxon>Agaricomycotina</taxon>
        <taxon>Agaricomycetes</taxon>
        <taxon>Cantharellales</taxon>
        <taxon>Ceratobasidiaceae</taxon>
        <taxon>Rhizoctonia</taxon>
    </lineage>
</organism>
<evidence type="ECO:0000313" key="3">
    <source>
        <dbReference type="EMBL" id="CUA72163.1"/>
    </source>
</evidence>
<protein>
    <submittedName>
        <fullName evidence="3">Uncharacterized protein</fullName>
    </submittedName>
</protein>
<feature type="transmembrane region" description="Helical" evidence="2">
    <location>
        <begin position="67"/>
        <end position="89"/>
    </location>
</feature>
<keyword evidence="2" id="KW-0472">Membrane</keyword>
<reference evidence="3 4" key="1">
    <citation type="submission" date="2015-07" db="EMBL/GenBank/DDBJ databases">
        <authorList>
            <person name="Noorani M."/>
        </authorList>
    </citation>
    <scope>NUCLEOTIDE SEQUENCE [LARGE SCALE GENOMIC DNA]</scope>
    <source>
        <strain evidence="3">BBA 69670</strain>
    </source>
</reference>
<keyword evidence="4" id="KW-1185">Reference proteome</keyword>
<keyword evidence="2" id="KW-1133">Transmembrane helix</keyword>
<feature type="transmembrane region" description="Helical" evidence="2">
    <location>
        <begin position="211"/>
        <end position="240"/>
    </location>
</feature>
<proteinExistence type="predicted"/>
<name>A0A0K6G1C0_9AGAM</name>
<gene>
    <name evidence="3" type="ORF">RSOLAG22IIIB_00826</name>
</gene>
<feature type="transmembrane region" description="Helical" evidence="2">
    <location>
        <begin position="20"/>
        <end position="40"/>
    </location>
</feature>
<feature type="region of interest" description="Disordered" evidence="1">
    <location>
        <begin position="346"/>
        <end position="368"/>
    </location>
</feature>
<dbReference type="EMBL" id="CYGV01001289">
    <property type="protein sequence ID" value="CUA72163.1"/>
    <property type="molecule type" value="Genomic_DNA"/>
</dbReference>
<dbReference type="PROSITE" id="PS51257">
    <property type="entry name" value="PROKAR_LIPOPROTEIN"/>
    <property type="match status" value="1"/>
</dbReference>
<sequence>MNDVCRIHMDGEILDIGSRYAIYGTALLTLGLGCLSMVNVSRAIDTIGTPGSTEDDMYKNIRAHKKTVRPVSTTLNLMGVAMVGAAFIYQSNTVQERAQAAGQNSSNKSQGSFTLFHAYTLLSLLWLITLVGMMIHVQTWVFNVIRRQSDVNRDKRRFINSIWNGTHWYLLQVEMLGVYGLYVSTNRDKFPQPPCNIPLFNDAGFRIFARAIYIIALIPVINVMLLCVLLVGTVWAMSWIATRLRGPELGGKSVSPMVFNFFWLFVCGIIIFAIGITTEILLFVNTDSQNVWSFGSLLALILLVVPTETFVGEAYSMMVPDELRYGLRTTLGTHRKLKYEIIHQGQEESLSQDNSHPFISMPEPEARS</sequence>
<keyword evidence="2" id="KW-0812">Transmembrane</keyword>
<evidence type="ECO:0000313" key="4">
    <source>
        <dbReference type="Proteomes" id="UP000044841"/>
    </source>
</evidence>
<accession>A0A0K6G1C0</accession>
<dbReference type="AlphaFoldDB" id="A0A0K6G1C0"/>
<evidence type="ECO:0000256" key="1">
    <source>
        <dbReference type="SAM" id="MobiDB-lite"/>
    </source>
</evidence>
<dbReference type="Proteomes" id="UP000044841">
    <property type="component" value="Unassembled WGS sequence"/>
</dbReference>
<feature type="transmembrane region" description="Helical" evidence="2">
    <location>
        <begin position="290"/>
        <end position="311"/>
    </location>
</feature>
<feature type="compositionally biased region" description="Polar residues" evidence="1">
    <location>
        <begin position="347"/>
        <end position="357"/>
    </location>
</feature>
<feature type="transmembrane region" description="Helical" evidence="2">
    <location>
        <begin position="261"/>
        <end position="284"/>
    </location>
</feature>
<feature type="transmembrane region" description="Helical" evidence="2">
    <location>
        <begin position="124"/>
        <end position="145"/>
    </location>
</feature>